<sequence>MDGPWRSRCRRSAFVPALVLLGSSQFLVIGFVGPDVPSYTRSEGRPVARRSEGGDLLEGERFIVMNRFRVKEGAEERFEQRWGKDRSVAGLEGLRWFSLLRRVSSTPKSTGALSVVFNYDDEQFEDDYTYVSLGVWESKGAFSASTAQTQEDSASFASAVLKGFPTSGPPKPALWDGMLLEKAEETAKAAPFIVMNRFTVKPGSEPEFEQRWAKRESKLQEAKGFQFFQLLRRAQTPDDDVNYISMSAWTDRSSFDKWWSSKSFANMAQVQGNLLESEIVRYFYEGVFVVEGDKGL</sequence>
<keyword evidence="1" id="KW-0812">Transmembrane</keyword>
<proteinExistence type="predicted"/>
<dbReference type="Pfam" id="PF03992">
    <property type="entry name" value="ABM"/>
    <property type="match status" value="2"/>
</dbReference>
<dbReference type="PANTHER" id="PTHR34474:SF2">
    <property type="entry name" value="SIGNAL TRANSDUCTION PROTEIN TRAP"/>
    <property type="match status" value="1"/>
</dbReference>
<gene>
    <name evidence="3" type="ORF">C1SCF055_LOCUS43420</name>
</gene>
<evidence type="ECO:0000256" key="1">
    <source>
        <dbReference type="SAM" id="Phobius"/>
    </source>
</evidence>
<dbReference type="GO" id="GO:0016301">
    <property type="term" value="F:kinase activity"/>
    <property type="evidence" value="ECO:0007669"/>
    <property type="project" value="UniProtKB-KW"/>
</dbReference>
<dbReference type="InterPro" id="IPR050404">
    <property type="entry name" value="Heme-degrading_MO"/>
</dbReference>
<evidence type="ECO:0000313" key="5">
    <source>
        <dbReference type="EMBL" id="CAL4806199.1"/>
    </source>
</evidence>
<keyword evidence="6" id="KW-1185">Reference proteome</keyword>
<dbReference type="EMBL" id="CAMXCT030006719">
    <property type="protein sequence ID" value="CAL4806199.1"/>
    <property type="molecule type" value="Genomic_DNA"/>
</dbReference>
<evidence type="ECO:0000313" key="3">
    <source>
        <dbReference type="EMBL" id="CAI4018887.1"/>
    </source>
</evidence>
<comment type="caution">
    <text evidence="3">The sequence shown here is derived from an EMBL/GenBank/DDBJ whole genome shotgun (WGS) entry which is preliminary data.</text>
</comment>
<feature type="transmembrane region" description="Helical" evidence="1">
    <location>
        <begin position="12"/>
        <end position="33"/>
    </location>
</feature>
<dbReference type="PANTHER" id="PTHR34474">
    <property type="entry name" value="SIGNAL TRANSDUCTION PROTEIN TRAP"/>
    <property type="match status" value="1"/>
</dbReference>
<keyword evidence="1" id="KW-1133">Transmembrane helix</keyword>
<keyword evidence="1" id="KW-0472">Membrane</keyword>
<keyword evidence="5" id="KW-0418">Kinase</keyword>
<dbReference type="PROSITE" id="PS51725">
    <property type="entry name" value="ABM"/>
    <property type="match status" value="1"/>
</dbReference>
<dbReference type="Gene3D" id="3.30.70.100">
    <property type="match status" value="2"/>
</dbReference>
<reference evidence="4" key="2">
    <citation type="submission" date="2024-04" db="EMBL/GenBank/DDBJ databases">
        <authorList>
            <person name="Chen Y."/>
            <person name="Shah S."/>
            <person name="Dougan E. K."/>
            <person name="Thang M."/>
            <person name="Chan C."/>
        </authorList>
    </citation>
    <scope>NUCLEOTIDE SEQUENCE [LARGE SCALE GENOMIC DNA]</scope>
</reference>
<dbReference type="EMBL" id="CAMXCT020006719">
    <property type="protein sequence ID" value="CAL1172262.1"/>
    <property type="molecule type" value="Genomic_DNA"/>
</dbReference>
<reference evidence="3" key="1">
    <citation type="submission" date="2022-10" db="EMBL/GenBank/DDBJ databases">
        <authorList>
            <person name="Chen Y."/>
            <person name="Dougan E. K."/>
            <person name="Chan C."/>
            <person name="Rhodes N."/>
            <person name="Thang M."/>
        </authorList>
    </citation>
    <scope>NUCLEOTIDE SEQUENCE</scope>
</reference>
<evidence type="ECO:0000259" key="2">
    <source>
        <dbReference type="PROSITE" id="PS51725"/>
    </source>
</evidence>
<dbReference type="InterPro" id="IPR011008">
    <property type="entry name" value="Dimeric_a/b-barrel"/>
</dbReference>
<accession>A0A9P1GQ83</accession>
<dbReference type="OrthoDB" id="427604at2759"/>
<protein>
    <submittedName>
        <fullName evidence="5">AarF domain-containing protein kinase, chloroplastic</fullName>
    </submittedName>
</protein>
<dbReference type="EMBL" id="CAMXCT010006719">
    <property type="protein sequence ID" value="CAI4018887.1"/>
    <property type="molecule type" value="Genomic_DNA"/>
</dbReference>
<keyword evidence="5" id="KW-0808">Transferase</keyword>
<dbReference type="InterPro" id="IPR007138">
    <property type="entry name" value="ABM_dom"/>
</dbReference>
<evidence type="ECO:0000313" key="6">
    <source>
        <dbReference type="Proteomes" id="UP001152797"/>
    </source>
</evidence>
<evidence type="ECO:0000313" key="4">
    <source>
        <dbReference type="EMBL" id="CAL1172262.1"/>
    </source>
</evidence>
<dbReference type="AlphaFoldDB" id="A0A9P1GQ83"/>
<organism evidence="3">
    <name type="scientific">Cladocopium goreaui</name>
    <dbReference type="NCBI Taxonomy" id="2562237"/>
    <lineage>
        <taxon>Eukaryota</taxon>
        <taxon>Sar</taxon>
        <taxon>Alveolata</taxon>
        <taxon>Dinophyceae</taxon>
        <taxon>Suessiales</taxon>
        <taxon>Symbiodiniaceae</taxon>
        <taxon>Cladocopium</taxon>
    </lineage>
</organism>
<feature type="domain" description="ABM" evidence="2">
    <location>
        <begin position="192"/>
        <end position="283"/>
    </location>
</feature>
<dbReference type="Proteomes" id="UP001152797">
    <property type="component" value="Unassembled WGS sequence"/>
</dbReference>
<name>A0A9P1GQ83_9DINO</name>
<dbReference type="SUPFAM" id="SSF54909">
    <property type="entry name" value="Dimeric alpha+beta barrel"/>
    <property type="match status" value="2"/>
</dbReference>